<dbReference type="InterPro" id="IPR022182">
    <property type="entry name" value="PstC_N"/>
</dbReference>
<dbReference type="Proteomes" id="UP001239909">
    <property type="component" value="Unassembled WGS sequence"/>
</dbReference>
<accession>A0ABQ6LEH1</accession>
<organism evidence="8 9">
    <name type="scientific">Paralimibaculum aggregatum</name>
    <dbReference type="NCBI Taxonomy" id="3036245"/>
    <lineage>
        <taxon>Bacteria</taxon>
        <taxon>Pseudomonadati</taxon>
        <taxon>Pseudomonadota</taxon>
        <taxon>Alphaproteobacteria</taxon>
        <taxon>Rhodobacterales</taxon>
        <taxon>Paracoccaceae</taxon>
        <taxon>Paralimibaculum</taxon>
    </lineage>
</organism>
<keyword evidence="9" id="KW-1185">Reference proteome</keyword>
<feature type="transmembrane region" description="Helical" evidence="5">
    <location>
        <begin position="68"/>
        <end position="89"/>
    </location>
</feature>
<dbReference type="PROSITE" id="PS50928">
    <property type="entry name" value="ABC_TM1"/>
    <property type="match status" value="1"/>
</dbReference>
<dbReference type="NCBIfam" id="TIGR02138">
    <property type="entry name" value="phosphate_pstC"/>
    <property type="match status" value="1"/>
</dbReference>
<keyword evidence="2 5" id="KW-0812">Transmembrane</keyword>
<evidence type="ECO:0000256" key="4">
    <source>
        <dbReference type="ARBA" id="ARBA00023136"/>
    </source>
</evidence>
<evidence type="ECO:0000256" key="1">
    <source>
        <dbReference type="ARBA" id="ARBA00004651"/>
    </source>
</evidence>
<feature type="transmembrane region" description="Helical" evidence="5">
    <location>
        <begin position="461"/>
        <end position="483"/>
    </location>
</feature>
<reference evidence="8 9" key="1">
    <citation type="submission" date="2023-04" db="EMBL/GenBank/DDBJ databases">
        <title>Marinoamorphus aggregata gen. nov., sp. Nov., isolate from tissue of brittle star Ophioplocus japonicus.</title>
        <authorList>
            <person name="Kawano K."/>
            <person name="Sawayama S."/>
            <person name="Nakagawa S."/>
        </authorList>
    </citation>
    <scope>NUCLEOTIDE SEQUENCE [LARGE SCALE GENOMIC DNA]</scope>
    <source>
        <strain evidence="8 9">NKW23</strain>
    </source>
</reference>
<comment type="subcellular location">
    <subcellularLocation>
        <location evidence="6">Cell inner membrane</location>
        <topology evidence="6">Multi-pass membrane protein</topology>
    </subcellularLocation>
    <subcellularLocation>
        <location evidence="1 5">Cell membrane</location>
        <topology evidence="1 5">Multi-pass membrane protein</topology>
    </subcellularLocation>
</comment>
<keyword evidence="5" id="KW-0813">Transport</keyword>
<dbReference type="InterPro" id="IPR035906">
    <property type="entry name" value="MetI-like_sf"/>
</dbReference>
<dbReference type="InterPro" id="IPR000515">
    <property type="entry name" value="MetI-like"/>
</dbReference>
<dbReference type="InterPro" id="IPR011864">
    <property type="entry name" value="Phosphate_PstC"/>
</dbReference>
<comment type="caution">
    <text evidence="8">The sequence shown here is derived from an EMBL/GenBank/DDBJ whole genome shotgun (WGS) entry which is preliminary data.</text>
</comment>
<proteinExistence type="inferred from homology"/>
<keyword evidence="4 5" id="KW-0472">Membrane</keyword>
<dbReference type="Gene3D" id="1.10.3720.10">
    <property type="entry name" value="MetI-like"/>
    <property type="match status" value="1"/>
</dbReference>
<gene>
    <name evidence="8" type="primary">pstC</name>
    <name evidence="8" type="ORF">LNKW23_09630</name>
</gene>
<evidence type="ECO:0000256" key="5">
    <source>
        <dbReference type="RuleBase" id="RU363032"/>
    </source>
</evidence>
<dbReference type="SUPFAM" id="SSF161098">
    <property type="entry name" value="MetI-like"/>
    <property type="match status" value="1"/>
</dbReference>
<dbReference type="EMBL" id="BSYI01000005">
    <property type="protein sequence ID" value="GMG81750.1"/>
    <property type="molecule type" value="Genomic_DNA"/>
</dbReference>
<keyword evidence="6" id="KW-0997">Cell inner membrane</keyword>
<feature type="transmembrane region" description="Helical" evidence="5">
    <location>
        <begin position="263"/>
        <end position="287"/>
    </location>
</feature>
<name>A0ABQ6LEH1_9RHOB</name>
<protein>
    <recommendedName>
        <fullName evidence="6">Phosphate transport system permease protein</fullName>
    </recommendedName>
</protein>
<evidence type="ECO:0000256" key="3">
    <source>
        <dbReference type="ARBA" id="ARBA00022989"/>
    </source>
</evidence>
<feature type="domain" description="ABC transmembrane type-1" evidence="7">
    <location>
        <begin position="264"/>
        <end position="479"/>
    </location>
</feature>
<dbReference type="PANTHER" id="PTHR42727">
    <property type="entry name" value="PHOSPHATE TRANSPORT SYSTEM PERMEASE PROTEIN"/>
    <property type="match status" value="1"/>
</dbReference>
<evidence type="ECO:0000313" key="9">
    <source>
        <dbReference type="Proteomes" id="UP001239909"/>
    </source>
</evidence>
<evidence type="ECO:0000256" key="6">
    <source>
        <dbReference type="RuleBase" id="RU363054"/>
    </source>
</evidence>
<feature type="transmembrane region" description="Helical" evidence="5">
    <location>
        <begin position="340"/>
        <end position="359"/>
    </location>
</feature>
<evidence type="ECO:0000256" key="2">
    <source>
        <dbReference type="ARBA" id="ARBA00022692"/>
    </source>
</evidence>
<sequence length="491" mass="51440">MAIIATAVFGGSDIVALIRNPDGYDGPAMVPATLLLIFLLALAAFTVGRAKSVSAAGGHLENLHSRPAYHGLYAMLWVAIAGFGTFVVMDALGLSYVTSLMGEELAAQLKAGGREMLQIEQNLVLQDARRIAEGRVASAVDPLREYLAATFAEIDGTRVVAVCAASLGMAVLAFFMTFAKIGVAFRARNSSERILRTILLMAAGIAILTTVGILLSLIGETLNFTIGVLDWRIDKFLFGTTWSPLSGVHSGDMDPDKVGAVPLFVGTFMITIIAMLVAVPVGLFAAIYLSDFASKSVRAWAKPMLEILAGIPTVVYGFFAAITVAPAIRDAGAWMGVDVAAQSALAAGVVMGVMIIPFISSLSDDVINAVPQSLRDGSYGLGATKAETIRQVVLPAALPGIVSAVLLGISRAVGETMIVVMAAGQGANLTINPLEEVTTVTVQIVMLILGDTDAATAAGPAYTLGFTLFVITLALNLVALRIVRKYREAYD</sequence>
<keyword evidence="6" id="KW-0592">Phosphate transport</keyword>
<feature type="transmembrane region" description="Helical" evidence="5">
    <location>
        <begin position="197"/>
        <end position="218"/>
    </location>
</feature>
<feature type="transmembrane region" description="Helical" evidence="5">
    <location>
        <begin position="28"/>
        <end position="47"/>
    </location>
</feature>
<keyword evidence="3 5" id="KW-1133">Transmembrane helix</keyword>
<dbReference type="PANTHER" id="PTHR42727:SF1">
    <property type="entry name" value="PHOSPHATE TRANSPORT SYSTEM PERMEASE"/>
    <property type="match status" value="1"/>
</dbReference>
<feature type="transmembrane region" description="Helical" evidence="5">
    <location>
        <begin position="159"/>
        <end position="185"/>
    </location>
</feature>
<evidence type="ECO:0000313" key="8">
    <source>
        <dbReference type="EMBL" id="GMG81750.1"/>
    </source>
</evidence>
<dbReference type="CDD" id="cd06261">
    <property type="entry name" value="TM_PBP2"/>
    <property type="match status" value="1"/>
</dbReference>
<evidence type="ECO:0000259" key="7">
    <source>
        <dbReference type="PROSITE" id="PS50928"/>
    </source>
</evidence>
<dbReference type="Pfam" id="PF00528">
    <property type="entry name" value="BPD_transp_1"/>
    <property type="match status" value="1"/>
</dbReference>
<keyword evidence="6" id="KW-1003">Cell membrane</keyword>
<comment type="function">
    <text evidence="6">Part of the binding-protein-dependent transport system for phosphate; probably responsible for the translocation of the substrate across the membrane.</text>
</comment>
<comment type="caution">
    <text evidence="6">Lacks conserved residue(s) required for the propagation of feature annotation.</text>
</comment>
<feature type="transmembrane region" description="Helical" evidence="5">
    <location>
        <begin position="392"/>
        <end position="413"/>
    </location>
</feature>
<feature type="transmembrane region" description="Helical" evidence="5">
    <location>
        <begin position="307"/>
        <end position="328"/>
    </location>
</feature>
<dbReference type="Pfam" id="PF12501">
    <property type="entry name" value="DUF3708"/>
    <property type="match status" value="1"/>
</dbReference>
<comment type="similarity">
    <text evidence="6">Belongs to the binding-protein-dependent transport system permease family. CysTW subfamily.</text>
</comment>